<organism evidence="1 2">
    <name type="scientific">Pedobacter alpinus</name>
    <dbReference type="NCBI Taxonomy" id="1590643"/>
    <lineage>
        <taxon>Bacteria</taxon>
        <taxon>Pseudomonadati</taxon>
        <taxon>Bacteroidota</taxon>
        <taxon>Sphingobacteriia</taxon>
        <taxon>Sphingobacteriales</taxon>
        <taxon>Sphingobacteriaceae</taxon>
        <taxon>Pedobacter</taxon>
    </lineage>
</organism>
<evidence type="ECO:0008006" key="3">
    <source>
        <dbReference type="Google" id="ProtNLM"/>
    </source>
</evidence>
<accession>A0ABW5TNU3</accession>
<name>A0ABW5TNU3_9SPHI</name>
<evidence type="ECO:0000313" key="1">
    <source>
        <dbReference type="EMBL" id="MFD2730771.1"/>
    </source>
</evidence>
<evidence type="ECO:0000313" key="2">
    <source>
        <dbReference type="Proteomes" id="UP001597546"/>
    </source>
</evidence>
<reference evidence="2" key="1">
    <citation type="journal article" date="2019" name="Int. J. Syst. Evol. Microbiol.">
        <title>The Global Catalogue of Microorganisms (GCM) 10K type strain sequencing project: providing services to taxonomists for standard genome sequencing and annotation.</title>
        <authorList>
            <consortium name="The Broad Institute Genomics Platform"/>
            <consortium name="The Broad Institute Genome Sequencing Center for Infectious Disease"/>
            <person name="Wu L."/>
            <person name="Ma J."/>
        </authorList>
    </citation>
    <scope>NUCLEOTIDE SEQUENCE [LARGE SCALE GENOMIC DNA]</scope>
    <source>
        <strain evidence="2">KCTC 42456</strain>
    </source>
</reference>
<dbReference type="Proteomes" id="UP001597546">
    <property type="component" value="Unassembled WGS sequence"/>
</dbReference>
<protein>
    <recommendedName>
        <fullName evidence="3">Lipoprotein</fullName>
    </recommendedName>
</protein>
<proteinExistence type="predicted"/>
<dbReference type="EMBL" id="JBHULV010000008">
    <property type="protein sequence ID" value="MFD2730771.1"/>
    <property type="molecule type" value="Genomic_DNA"/>
</dbReference>
<sequence length="168" mass="19041">MSASIKILFSVLAFSFFLVFLNGCKSNASRNTYIWVIRNAETDTLGNLNVIGKTRALLLDSLFLNENVDALIALKEGSNIESLKAISKNKDIEITEVHNDDLNNIPSLILEKQGAIVCLKREQIIPLIKRLGLEVNIDSIPENQFEYLFKIIIPTDSLKEKRLEVRYF</sequence>
<keyword evidence="2" id="KW-1185">Reference proteome</keyword>
<dbReference type="RefSeq" id="WP_379044537.1">
    <property type="nucleotide sequence ID" value="NZ_JBHSKW010000042.1"/>
</dbReference>
<comment type="caution">
    <text evidence="1">The sequence shown here is derived from an EMBL/GenBank/DDBJ whole genome shotgun (WGS) entry which is preliminary data.</text>
</comment>
<gene>
    <name evidence="1" type="ORF">ACFSSE_03570</name>
</gene>